<dbReference type="GO" id="GO:0015451">
    <property type="term" value="F:decarboxylation-driven active transmembrane transporter activity"/>
    <property type="evidence" value="ECO:0007669"/>
    <property type="project" value="UniProtKB-EC"/>
</dbReference>
<keyword evidence="12 16" id="KW-0406">Ion transport</keyword>
<keyword evidence="10 16" id="KW-1133">Transmembrane helix</keyword>
<proteinExistence type="inferred from homology"/>
<keyword evidence="7 16" id="KW-1003">Cell membrane</keyword>
<evidence type="ECO:0000313" key="19">
    <source>
        <dbReference type="Proteomes" id="UP000319732"/>
    </source>
</evidence>
<evidence type="ECO:0000256" key="13">
    <source>
        <dbReference type="ARBA" id="ARBA00023136"/>
    </source>
</evidence>
<comment type="similarity">
    <text evidence="4 16 17">Belongs to the OadG family.</text>
</comment>
<organism evidence="18 19">
    <name type="scientific">Exilibacterium tricleocarpae</name>
    <dbReference type="NCBI Taxonomy" id="2591008"/>
    <lineage>
        <taxon>Bacteria</taxon>
        <taxon>Pseudomonadati</taxon>
        <taxon>Pseudomonadota</taxon>
        <taxon>Gammaproteobacteria</taxon>
        <taxon>Cellvibrionales</taxon>
        <taxon>Cellvibrionaceae</taxon>
        <taxon>Exilibacterium</taxon>
    </lineage>
</organism>
<evidence type="ECO:0000256" key="8">
    <source>
        <dbReference type="ARBA" id="ARBA00022692"/>
    </source>
</evidence>
<dbReference type="GO" id="GO:0036376">
    <property type="term" value="P:sodium ion export across plasma membrane"/>
    <property type="evidence" value="ECO:0007669"/>
    <property type="project" value="InterPro"/>
</dbReference>
<accession>A0A545SPA7</accession>
<keyword evidence="8 16" id="KW-0812">Transmembrane</keyword>
<evidence type="ECO:0000256" key="11">
    <source>
        <dbReference type="ARBA" id="ARBA00023053"/>
    </source>
</evidence>
<feature type="transmembrane region" description="Helical" evidence="16 17">
    <location>
        <begin position="20"/>
        <end position="43"/>
    </location>
</feature>
<evidence type="ECO:0000256" key="14">
    <source>
        <dbReference type="ARBA" id="ARBA00023201"/>
    </source>
</evidence>
<evidence type="ECO:0000256" key="1">
    <source>
        <dbReference type="ARBA" id="ARBA00001959"/>
    </source>
</evidence>
<evidence type="ECO:0000256" key="9">
    <source>
        <dbReference type="ARBA" id="ARBA00022967"/>
    </source>
</evidence>
<dbReference type="NCBIfam" id="TIGR01195">
    <property type="entry name" value="oadG_fam"/>
    <property type="match status" value="1"/>
</dbReference>
<evidence type="ECO:0000256" key="3">
    <source>
        <dbReference type="ARBA" id="ARBA00004162"/>
    </source>
</evidence>
<keyword evidence="13 16" id="KW-0472">Membrane</keyword>
<evidence type="ECO:0000256" key="6">
    <source>
        <dbReference type="ARBA" id="ARBA00022448"/>
    </source>
</evidence>
<evidence type="ECO:0000256" key="5">
    <source>
        <dbReference type="ARBA" id="ARBA00011869"/>
    </source>
</evidence>
<reference evidence="18 19" key="1">
    <citation type="submission" date="2019-06" db="EMBL/GenBank/DDBJ databases">
        <title>Whole genome sequence for Cellvibrionaceae sp. R142.</title>
        <authorList>
            <person name="Wang G."/>
        </authorList>
    </citation>
    <scope>NUCLEOTIDE SEQUENCE [LARGE SCALE GENOMIC DNA]</scope>
    <source>
        <strain evidence="18 19">R142</strain>
    </source>
</reference>
<evidence type="ECO:0000256" key="7">
    <source>
        <dbReference type="ARBA" id="ARBA00022475"/>
    </source>
</evidence>
<comment type="function">
    <text evidence="2 16 17">Catalyzes the decarboxylation of oxaloacetate coupled to Na(+) translocation.</text>
</comment>
<dbReference type="HAMAP" id="MF_00404">
    <property type="entry name" value="OadG"/>
    <property type="match status" value="1"/>
</dbReference>
<comment type="cofactor">
    <cofactor evidence="1 16 17">
        <name>Na(+)</name>
        <dbReference type="ChEBI" id="CHEBI:29101"/>
    </cofactor>
</comment>
<gene>
    <name evidence="16" type="primary">oadG</name>
    <name evidence="18" type="ORF">FKG94_26740</name>
</gene>
<dbReference type="OrthoDB" id="5772594at2"/>
<dbReference type="EC" id="7.2.4.2" evidence="16"/>
<evidence type="ECO:0000256" key="15">
    <source>
        <dbReference type="ARBA" id="ARBA00048176"/>
    </source>
</evidence>
<comment type="subcellular location">
    <subcellularLocation>
        <location evidence="3 16 17">Cell membrane</location>
        <topology evidence="3 16 17">Single-pass membrane protein</topology>
    </subcellularLocation>
</comment>
<evidence type="ECO:0000256" key="4">
    <source>
        <dbReference type="ARBA" id="ARBA00005844"/>
    </source>
</evidence>
<dbReference type="AlphaFoldDB" id="A0A545SPA7"/>
<dbReference type="Pfam" id="PF04277">
    <property type="entry name" value="OAD_gamma"/>
    <property type="match status" value="1"/>
</dbReference>
<keyword evidence="11 16" id="KW-0915">Sodium</keyword>
<evidence type="ECO:0000256" key="16">
    <source>
        <dbReference type="HAMAP-Rule" id="MF_00404"/>
    </source>
</evidence>
<evidence type="ECO:0000256" key="2">
    <source>
        <dbReference type="ARBA" id="ARBA00003002"/>
    </source>
</evidence>
<evidence type="ECO:0000256" key="12">
    <source>
        <dbReference type="ARBA" id="ARBA00023065"/>
    </source>
</evidence>
<dbReference type="GO" id="GO:0015081">
    <property type="term" value="F:sodium ion transmembrane transporter activity"/>
    <property type="evidence" value="ECO:0007669"/>
    <property type="project" value="UniProtKB-UniRule"/>
</dbReference>
<dbReference type="RefSeq" id="WP_142930018.1">
    <property type="nucleotide sequence ID" value="NZ_ML660115.1"/>
</dbReference>
<name>A0A545SPA7_9GAMM</name>
<comment type="caution">
    <text evidence="18">The sequence shown here is derived from an EMBL/GenBank/DDBJ whole genome shotgun (WGS) entry which is preliminary data.</text>
</comment>
<comment type="subunit">
    <text evidence="5 16">Heterotrimer of an alpha, a beta and a gamma subunit.</text>
</comment>
<dbReference type="InterPro" id="IPR023424">
    <property type="entry name" value="OadG"/>
</dbReference>
<keyword evidence="19" id="KW-1185">Reference proteome</keyword>
<keyword evidence="6 16" id="KW-0813">Transport</keyword>
<dbReference type="Proteomes" id="UP000319732">
    <property type="component" value="Unassembled WGS sequence"/>
</dbReference>
<comment type="catalytic activity">
    <reaction evidence="15 16 17">
        <text>oxaloacetate + 2 Na(+)(in) + H(+) = pyruvate + 2 Na(+)(out) + CO2</text>
        <dbReference type="Rhea" id="RHEA:57724"/>
        <dbReference type="ChEBI" id="CHEBI:15361"/>
        <dbReference type="ChEBI" id="CHEBI:15378"/>
        <dbReference type="ChEBI" id="CHEBI:16452"/>
        <dbReference type="ChEBI" id="CHEBI:16526"/>
        <dbReference type="ChEBI" id="CHEBI:29101"/>
        <dbReference type="EC" id="7.2.4.2"/>
    </reaction>
</comment>
<protein>
    <recommendedName>
        <fullName evidence="16">Probable oxaloacetate decarboxylase gamma chain</fullName>
        <ecNumber evidence="16">7.2.4.2</ecNumber>
    </recommendedName>
</protein>
<keyword evidence="14 16" id="KW-0739">Sodium transport</keyword>
<keyword evidence="9 16" id="KW-1278">Translocase</keyword>
<dbReference type="InterPro" id="IPR005899">
    <property type="entry name" value="Na_pump_deCOase"/>
</dbReference>
<dbReference type="GO" id="GO:0005886">
    <property type="term" value="C:plasma membrane"/>
    <property type="evidence" value="ECO:0007669"/>
    <property type="project" value="UniProtKB-SubCell"/>
</dbReference>
<sequence>MQDPAVQETLLQQGVNLMLLGMGTVFVFLTLLVIAMTLMSAIVQRYFREPEPEVAAPGTGSTPTRSPAGDTQLLAVIKAAIDQHRGKK</sequence>
<evidence type="ECO:0000256" key="17">
    <source>
        <dbReference type="RuleBase" id="RU004278"/>
    </source>
</evidence>
<evidence type="ECO:0000256" key="10">
    <source>
        <dbReference type="ARBA" id="ARBA00022989"/>
    </source>
</evidence>
<evidence type="ECO:0000313" key="18">
    <source>
        <dbReference type="EMBL" id="TQV66696.1"/>
    </source>
</evidence>
<dbReference type="EMBL" id="VHSG01000039">
    <property type="protein sequence ID" value="TQV66696.1"/>
    <property type="molecule type" value="Genomic_DNA"/>
</dbReference>
<dbReference type="GO" id="GO:0008948">
    <property type="term" value="F:oxaloacetate decarboxylase activity"/>
    <property type="evidence" value="ECO:0007669"/>
    <property type="project" value="UniProtKB-UniRule"/>
</dbReference>